<dbReference type="SUPFAM" id="SSF117070">
    <property type="entry name" value="LEA14-like"/>
    <property type="match status" value="1"/>
</dbReference>
<dbReference type="Gene3D" id="2.60.40.1820">
    <property type="match status" value="1"/>
</dbReference>
<evidence type="ECO:0000313" key="3">
    <source>
        <dbReference type="EMBL" id="QGW28235.1"/>
    </source>
</evidence>
<organism evidence="3 4">
    <name type="scientific">Phnomibacter ginsenosidimutans</name>
    <dbReference type="NCBI Taxonomy" id="2676868"/>
    <lineage>
        <taxon>Bacteria</taxon>
        <taxon>Pseudomonadati</taxon>
        <taxon>Bacteroidota</taxon>
        <taxon>Chitinophagia</taxon>
        <taxon>Chitinophagales</taxon>
        <taxon>Chitinophagaceae</taxon>
        <taxon>Phnomibacter</taxon>
    </lineage>
</organism>
<dbReference type="Proteomes" id="UP000426027">
    <property type="component" value="Chromosome"/>
</dbReference>
<sequence>MQKLVNIATLLLLLTACKAPQALQYNSIGAIQVQSIDMQTTDGIVDISFYNPNAFEVQLNRVEAVLSINNQPAGKANMDTLIAMTGLTNSTLPVRIQLNNQLLLGQSMQLLLGGSIPYQIEGFAMAGKKKPRWKIPFSQQGAFTRQMLEKLFR</sequence>
<dbReference type="Pfam" id="PF03168">
    <property type="entry name" value="LEA_2"/>
    <property type="match status" value="1"/>
</dbReference>
<dbReference type="AlphaFoldDB" id="A0A6I6GIJ1"/>
<gene>
    <name evidence="3" type="ORF">GLV81_09115</name>
</gene>
<accession>A0A6I6GIJ1</accession>
<proteinExistence type="predicted"/>
<dbReference type="InterPro" id="IPR004864">
    <property type="entry name" value="LEA_2"/>
</dbReference>
<keyword evidence="1" id="KW-0732">Signal</keyword>
<evidence type="ECO:0000313" key="4">
    <source>
        <dbReference type="Proteomes" id="UP000426027"/>
    </source>
</evidence>
<dbReference type="KEGG" id="fls:GLV81_09115"/>
<protein>
    <recommendedName>
        <fullName evidence="2">Late embryogenesis abundant protein LEA-2 subgroup domain-containing protein</fullName>
    </recommendedName>
</protein>
<feature type="signal peptide" evidence="1">
    <location>
        <begin position="1"/>
        <end position="21"/>
    </location>
</feature>
<dbReference type="EMBL" id="CP046566">
    <property type="protein sequence ID" value="QGW28235.1"/>
    <property type="molecule type" value="Genomic_DNA"/>
</dbReference>
<dbReference type="RefSeq" id="WP_157478592.1">
    <property type="nucleotide sequence ID" value="NZ_CP046566.1"/>
</dbReference>
<keyword evidence="4" id="KW-1185">Reference proteome</keyword>
<dbReference type="PROSITE" id="PS51257">
    <property type="entry name" value="PROKAR_LIPOPROTEIN"/>
    <property type="match status" value="1"/>
</dbReference>
<evidence type="ECO:0000259" key="2">
    <source>
        <dbReference type="Pfam" id="PF03168"/>
    </source>
</evidence>
<feature type="chain" id="PRO_5026189615" description="Late embryogenesis abundant protein LEA-2 subgroup domain-containing protein" evidence="1">
    <location>
        <begin position="22"/>
        <end position="153"/>
    </location>
</feature>
<reference evidence="3 4" key="1">
    <citation type="submission" date="2019-11" db="EMBL/GenBank/DDBJ databases">
        <authorList>
            <person name="Im W.T."/>
        </authorList>
    </citation>
    <scope>NUCLEOTIDE SEQUENCE [LARGE SCALE GENOMIC DNA]</scope>
    <source>
        <strain evidence="3 4">SB-02</strain>
    </source>
</reference>
<name>A0A6I6GIJ1_9BACT</name>
<feature type="domain" description="Late embryogenesis abundant protein LEA-2 subgroup" evidence="2">
    <location>
        <begin position="47"/>
        <end position="141"/>
    </location>
</feature>
<evidence type="ECO:0000256" key="1">
    <source>
        <dbReference type="SAM" id="SignalP"/>
    </source>
</evidence>